<dbReference type="OrthoDB" id="875142at2"/>
<feature type="chain" id="PRO_5009579726" description="Outer membrane protein beta-barrel domain-containing protein" evidence="1">
    <location>
        <begin position="22"/>
        <end position="256"/>
    </location>
</feature>
<accession>A0A1G1TM66</accession>
<dbReference type="EMBL" id="MDZA01000022">
    <property type="protein sequence ID" value="OGX91966.1"/>
    <property type="molecule type" value="Genomic_DNA"/>
</dbReference>
<dbReference type="Proteomes" id="UP000177506">
    <property type="component" value="Unassembled WGS sequence"/>
</dbReference>
<feature type="signal peptide" evidence="1">
    <location>
        <begin position="1"/>
        <end position="21"/>
    </location>
</feature>
<gene>
    <name evidence="2" type="ORF">BEN49_04035</name>
</gene>
<organism evidence="2 3">
    <name type="scientific">Hymenobacter coccineus</name>
    <dbReference type="NCBI Taxonomy" id="1908235"/>
    <lineage>
        <taxon>Bacteria</taxon>
        <taxon>Pseudomonadati</taxon>
        <taxon>Bacteroidota</taxon>
        <taxon>Cytophagia</taxon>
        <taxon>Cytophagales</taxon>
        <taxon>Hymenobacteraceae</taxon>
        <taxon>Hymenobacter</taxon>
    </lineage>
</organism>
<evidence type="ECO:0000313" key="2">
    <source>
        <dbReference type="EMBL" id="OGX91966.1"/>
    </source>
</evidence>
<dbReference type="PROSITE" id="PS51257">
    <property type="entry name" value="PROKAR_LIPOPROTEIN"/>
    <property type="match status" value="1"/>
</dbReference>
<keyword evidence="3" id="KW-1185">Reference proteome</keyword>
<dbReference type="RefSeq" id="WP_070740040.1">
    <property type="nucleotide sequence ID" value="NZ_MDZA01000022.1"/>
</dbReference>
<protein>
    <recommendedName>
        <fullName evidence="4">Outer membrane protein beta-barrel domain-containing protein</fullName>
    </recommendedName>
</protein>
<evidence type="ECO:0000256" key="1">
    <source>
        <dbReference type="SAM" id="SignalP"/>
    </source>
</evidence>
<keyword evidence="1" id="KW-0732">Signal</keyword>
<dbReference type="AlphaFoldDB" id="A0A1G1TM66"/>
<name>A0A1G1TM66_9BACT</name>
<evidence type="ECO:0008006" key="4">
    <source>
        <dbReference type="Google" id="ProtNLM"/>
    </source>
</evidence>
<sequence>MKTKSLLFVCGALLTGCTVYAPMQPTVTTISRAGQVETSASVQLSGRVEAGALYSPLPHVLVEGSGTYRPHLSGGDSTFFSTRQWEAGAGTYWLLGKSWLVSGLAGGGYAATERLSNEPFGKTPLLRARYGKLFGQVGIDYWPFRNGSCGVVYRFTQLRFDELTFYQPAYQGSVANRVMGRHEVLVYGRRGLAWGQPHRWQVQSAIGCSLGTRPLHTDEPFETTRIRFPVLLLSMGLVYCPALGRADAHSAGKRAE</sequence>
<evidence type="ECO:0000313" key="3">
    <source>
        <dbReference type="Proteomes" id="UP000177506"/>
    </source>
</evidence>
<proteinExistence type="predicted"/>
<reference evidence="2 3" key="1">
    <citation type="submission" date="2016-08" db="EMBL/GenBank/DDBJ databases">
        <title>Hymenobacter coccineus sp. nov., Hymenobacter lapidarius sp. nov. and Hymenobacter glacialis sp. nov., isolated from Antarctic soil.</title>
        <authorList>
            <person name="Sedlacek I."/>
            <person name="Kralova S."/>
            <person name="Kyrova K."/>
            <person name="Maslanova I."/>
            <person name="Stankova E."/>
            <person name="Vrbovska V."/>
            <person name="Nemec M."/>
            <person name="Bartak M."/>
            <person name="Svec P."/>
            <person name="Busse H.-J."/>
            <person name="Pantucek R."/>
        </authorList>
    </citation>
    <scope>NUCLEOTIDE SEQUENCE [LARGE SCALE GENOMIC DNA]</scope>
    <source>
        <strain evidence="2 3">CCM 8649</strain>
    </source>
</reference>
<comment type="caution">
    <text evidence="2">The sequence shown here is derived from an EMBL/GenBank/DDBJ whole genome shotgun (WGS) entry which is preliminary data.</text>
</comment>